<keyword evidence="2" id="KW-1185">Reference proteome</keyword>
<organism evidence="1 2">
    <name type="scientific">Plectonema radiosum NIES-515</name>
    <dbReference type="NCBI Taxonomy" id="2986073"/>
    <lineage>
        <taxon>Bacteria</taxon>
        <taxon>Bacillati</taxon>
        <taxon>Cyanobacteriota</taxon>
        <taxon>Cyanophyceae</taxon>
        <taxon>Oscillatoriophycideae</taxon>
        <taxon>Oscillatoriales</taxon>
        <taxon>Microcoleaceae</taxon>
        <taxon>Plectonema</taxon>
    </lineage>
</organism>
<dbReference type="EMBL" id="JAOWRF010000015">
    <property type="protein sequence ID" value="MCV3212206.1"/>
    <property type="molecule type" value="Genomic_DNA"/>
</dbReference>
<accession>A0ABT3ASV8</accession>
<proteinExistence type="predicted"/>
<evidence type="ECO:0000313" key="2">
    <source>
        <dbReference type="Proteomes" id="UP001526143"/>
    </source>
</evidence>
<protein>
    <submittedName>
        <fullName evidence="1">Type II toxin-antitoxin system RelE/ParE family toxin</fullName>
    </submittedName>
</protein>
<dbReference type="RefSeq" id="WP_263743722.1">
    <property type="nucleotide sequence ID" value="NZ_JAOWRF010000015.1"/>
</dbReference>
<comment type="caution">
    <text evidence="1">The sequence shown here is derived from an EMBL/GenBank/DDBJ whole genome shotgun (WGS) entry which is preliminary data.</text>
</comment>
<gene>
    <name evidence="1" type="ORF">OGM63_01465</name>
</gene>
<dbReference type="InterPro" id="IPR009241">
    <property type="entry name" value="HigB-like"/>
</dbReference>
<name>A0ABT3ASV8_9CYAN</name>
<evidence type="ECO:0000313" key="1">
    <source>
        <dbReference type="EMBL" id="MCV3212206.1"/>
    </source>
</evidence>
<sequence>MDWVVEFHDDFEPEFNVLPEEVQDEVFAMVGLLEKFGSQLGRPQVDTLKGSLYANMKELRFNAADGVWRVAFAFDPQRCAILLVAGDKSGSSQRKFYKKLIKKADARFAMHLAELKKDG</sequence>
<dbReference type="Pfam" id="PF05973">
    <property type="entry name" value="Gp49"/>
    <property type="match status" value="1"/>
</dbReference>
<dbReference type="Proteomes" id="UP001526143">
    <property type="component" value="Unassembled WGS sequence"/>
</dbReference>
<reference evidence="1 2" key="1">
    <citation type="submission" date="2022-10" db="EMBL/GenBank/DDBJ databases">
        <title>Identification of biosynthetic pathway for the production of the potent trypsin inhibitor radiosumin.</title>
        <authorList>
            <person name="Fewer D.P."/>
            <person name="Delbaje E."/>
            <person name="Ouyang X."/>
            <person name="Agostino P.D."/>
            <person name="Wahlsten M."/>
            <person name="Jokela J."/>
            <person name="Permi P."/>
            <person name="Haapaniemi E."/>
            <person name="Koistinen H."/>
        </authorList>
    </citation>
    <scope>NUCLEOTIDE SEQUENCE [LARGE SCALE GENOMIC DNA]</scope>
    <source>
        <strain evidence="1 2">NIES-515</strain>
    </source>
</reference>